<dbReference type="GO" id="GO:0016757">
    <property type="term" value="F:glycosyltransferase activity"/>
    <property type="evidence" value="ECO:0007669"/>
    <property type="project" value="UniProtKB-KW"/>
</dbReference>
<dbReference type="Gene3D" id="3.90.550.10">
    <property type="entry name" value="Spore Coat Polysaccharide Biosynthesis Protein SpsA, Chain A"/>
    <property type="match status" value="1"/>
</dbReference>
<dbReference type="SUPFAM" id="SSF53448">
    <property type="entry name" value="Nucleotide-diphospho-sugar transferases"/>
    <property type="match status" value="1"/>
</dbReference>
<protein>
    <submittedName>
        <fullName evidence="2">Glycosyltransferase</fullName>
        <ecNumber evidence="2">2.4.-.-</ecNumber>
    </submittedName>
</protein>
<evidence type="ECO:0000313" key="3">
    <source>
        <dbReference type="Proteomes" id="UP001597187"/>
    </source>
</evidence>
<dbReference type="EMBL" id="JBHUDC010000011">
    <property type="protein sequence ID" value="MFD1515781.1"/>
    <property type="molecule type" value="Genomic_DNA"/>
</dbReference>
<dbReference type="RefSeq" id="WP_250875704.1">
    <property type="nucleotide sequence ID" value="NZ_JALXFV010000011.1"/>
</dbReference>
<reference evidence="2 3" key="1">
    <citation type="journal article" date="2019" name="Int. J. Syst. Evol. Microbiol.">
        <title>The Global Catalogue of Microorganisms (GCM) 10K type strain sequencing project: providing services to taxonomists for standard genome sequencing and annotation.</title>
        <authorList>
            <consortium name="The Broad Institute Genomics Platform"/>
            <consortium name="The Broad Institute Genome Sequencing Center for Infectious Disease"/>
            <person name="Wu L."/>
            <person name="Ma J."/>
        </authorList>
    </citation>
    <scope>NUCLEOTIDE SEQUENCE [LARGE SCALE GENOMIC DNA]</scope>
    <source>
        <strain evidence="2 3">CGMCC 1.12563</strain>
    </source>
</reference>
<dbReference type="InterPro" id="IPR050834">
    <property type="entry name" value="Glycosyltransf_2"/>
</dbReference>
<comment type="caution">
    <text evidence="2">The sequence shown here is derived from an EMBL/GenBank/DDBJ whole genome shotgun (WGS) entry which is preliminary data.</text>
</comment>
<dbReference type="AlphaFoldDB" id="A0ABD6B1P5"/>
<gene>
    <name evidence="2" type="ORF">ACFSBT_21075</name>
</gene>
<dbReference type="PANTHER" id="PTHR43685">
    <property type="entry name" value="GLYCOSYLTRANSFERASE"/>
    <property type="match status" value="1"/>
</dbReference>
<dbReference type="InterPro" id="IPR001173">
    <property type="entry name" value="Glyco_trans_2-like"/>
</dbReference>
<evidence type="ECO:0000313" key="2">
    <source>
        <dbReference type="EMBL" id="MFD1515781.1"/>
    </source>
</evidence>
<dbReference type="PANTHER" id="PTHR43685:SF2">
    <property type="entry name" value="GLYCOSYLTRANSFERASE 2-LIKE DOMAIN-CONTAINING PROTEIN"/>
    <property type="match status" value="1"/>
</dbReference>
<keyword evidence="2" id="KW-0328">Glycosyltransferase</keyword>
<keyword evidence="2" id="KW-0808">Transferase</keyword>
<dbReference type="Pfam" id="PF00535">
    <property type="entry name" value="Glycos_transf_2"/>
    <property type="match status" value="1"/>
</dbReference>
<accession>A0ABD6B1P5</accession>
<feature type="domain" description="Glycosyltransferase 2-like" evidence="1">
    <location>
        <begin position="29"/>
        <end position="192"/>
    </location>
</feature>
<dbReference type="InterPro" id="IPR029044">
    <property type="entry name" value="Nucleotide-diphossugar_trans"/>
</dbReference>
<dbReference type="Proteomes" id="UP001597187">
    <property type="component" value="Unassembled WGS sequence"/>
</dbReference>
<organism evidence="2 3">
    <name type="scientific">Halomarina rubra</name>
    <dbReference type="NCBI Taxonomy" id="2071873"/>
    <lineage>
        <taxon>Archaea</taxon>
        <taxon>Methanobacteriati</taxon>
        <taxon>Methanobacteriota</taxon>
        <taxon>Stenosarchaea group</taxon>
        <taxon>Halobacteria</taxon>
        <taxon>Halobacteriales</taxon>
        <taxon>Natronomonadaceae</taxon>
        <taxon>Halomarina</taxon>
    </lineage>
</organism>
<evidence type="ECO:0000259" key="1">
    <source>
        <dbReference type="Pfam" id="PF00535"/>
    </source>
</evidence>
<name>A0ABD6B1P5_9EURY</name>
<proteinExistence type="predicted"/>
<keyword evidence="3" id="KW-1185">Reference proteome</keyword>
<dbReference type="EC" id="2.4.-.-" evidence="2"/>
<sequence>MSTVHEIRGPERIAEQTTDRSALEAPFVSVIVPVYNDPEGLRDTLDTLVDQTYERDRYEVLVVDNRSLDETRAVAADYASRHDNVFALDERRRQSSYAARVRGIRRARGDVLAFMDADMTVDADWLERAIERMDGDELDYMACNVELYSEGEETLASKFNRLSGFPIEQYVDDLHFAPTCCLLVRSEVVDEVGPFDVRFVSSGDREFGQRVHDAGFEMGYAEDVSMYHPTRTSLKSLAKKAIRIGRGKHQMRELYPERYGNSKLFVFHPGLYSPELPRHVSRSVGEWDDLDPEEKLRFTLFSNGLKAARAYGTVREAVERIVGKA</sequence>